<dbReference type="GO" id="GO:0008658">
    <property type="term" value="F:penicillin binding"/>
    <property type="evidence" value="ECO:0007669"/>
    <property type="project" value="InterPro"/>
</dbReference>
<comment type="catalytic activity">
    <reaction evidence="14">
        <text>[GlcNAc-(1-&gt;4)-Mur2Ac(oyl-L-Ala-gamma-D-Glu-L-Lys-D-Ala-D-Ala)](n)-di-trans,octa-cis-undecaprenyl diphosphate + beta-D-GlcNAc-(1-&gt;4)-Mur2Ac(oyl-L-Ala-gamma-D-Glu-L-Lys-D-Ala-D-Ala)-di-trans,octa-cis-undecaprenyl diphosphate = [GlcNAc-(1-&gt;4)-Mur2Ac(oyl-L-Ala-gamma-D-Glu-L-Lys-D-Ala-D-Ala)](n+1)-di-trans,octa-cis-undecaprenyl diphosphate + di-trans,octa-cis-undecaprenyl diphosphate + H(+)</text>
        <dbReference type="Rhea" id="RHEA:23708"/>
        <dbReference type="Rhea" id="RHEA-COMP:9602"/>
        <dbReference type="Rhea" id="RHEA-COMP:9603"/>
        <dbReference type="ChEBI" id="CHEBI:15378"/>
        <dbReference type="ChEBI" id="CHEBI:58405"/>
        <dbReference type="ChEBI" id="CHEBI:60033"/>
        <dbReference type="ChEBI" id="CHEBI:78435"/>
        <dbReference type="EC" id="2.4.99.28"/>
    </reaction>
</comment>
<keyword evidence="16" id="KW-0812">Transmembrane</keyword>
<evidence type="ECO:0000256" key="2">
    <source>
        <dbReference type="ARBA" id="ARBA00022475"/>
    </source>
</evidence>
<dbReference type="EMBL" id="JAGQLM010000056">
    <property type="protein sequence ID" value="MCA9374974.1"/>
    <property type="molecule type" value="Genomic_DNA"/>
</dbReference>
<dbReference type="Gene3D" id="1.10.3810.10">
    <property type="entry name" value="Biosynthetic peptidoglycan transglycosylase-like"/>
    <property type="match status" value="1"/>
</dbReference>
<feature type="domain" description="Penicillin-binding protein transpeptidase" evidence="17">
    <location>
        <begin position="431"/>
        <end position="639"/>
    </location>
</feature>
<feature type="domain" description="Glycosyl transferase family 51" evidence="18">
    <location>
        <begin position="144"/>
        <end position="339"/>
    </location>
</feature>
<evidence type="ECO:0000256" key="15">
    <source>
        <dbReference type="SAM" id="MobiDB-lite"/>
    </source>
</evidence>
<evidence type="ECO:0000313" key="20">
    <source>
        <dbReference type="Proteomes" id="UP000748332"/>
    </source>
</evidence>
<dbReference type="InterPro" id="IPR001460">
    <property type="entry name" value="PCN-bd_Tpept"/>
</dbReference>
<name>A0A955KVK3_9BACT</name>
<evidence type="ECO:0000256" key="16">
    <source>
        <dbReference type="SAM" id="Phobius"/>
    </source>
</evidence>
<evidence type="ECO:0000256" key="6">
    <source>
        <dbReference type="ARBA" id="ARBA00022679"/>
    </source>
</evidence>
<dbReference type="PANTHER" id="PTHR32282:SF11">
    <property type="entry name" value="PENICILLIN-BINDING PROTEIN 1B"/>
    <property type="match status" value="1"/>
</dbReference>
<dbReference type="EC" id="2.4.99.28" evidence="13"/>
<dbReference type="Pfam" id="PF00912">
    <property type="entry name" value="Transgly"/>
    <property type="match status" value="1"/>
</dbReference>
<dbReference type="InterPro" id="IPR012338">
    <property type="entry name" value="Beta-lactam/transpept-like"/>
</dbReference>
<comment type="caution">
    <text evidence="19">The sequence shown here is derived from an EMBL/GenBank/DDBJ whole genome shotgun (WGS) entry which is preliminary data.</text>
</comment>
<keyword evidence="9" id="KW-0573">Peptidoglycan synthesis</keyword>
<dbReference type="SUPFAM" id="SSF56601">
    <property type="entry name" value="beta-lactamase/transpeptidase-like"/>
    <property type="match status" value="1"/>
</dbReference>
<evidence type="ECO:0000256" key="11">
    <source>
        <dbReference type="ARBA" id="ARBA00023268"/>
    </source>
</evidence>
<keyword evidence="11" id="KW-0511">Multifunctional enzyme</keyword>
<dbReference type="InterPro" id="IPR036950">
    <property type="entry name" value="PBP_transglycosylase"/>
</dbReference>
<dbReference type="Pfam" id="PF00905">
    <property type="entry name" value="Transpeptidase"/>
    <property type="match status" value="1"/>
</dbReference>
<proteinExistence type="predicted"/>
<keyword evidence="4" id="KW-0645">Protease</keyword>
<keyword evidence="12" id="KW-0961">Cell wall biogenesis/degradation</keyword>
<dbReference type="GO" id="GO:0004180">
    <property type="term" value="F:carboxypeptidase activity"/>
    <property type="evidence" value="ECO:0007669"/>
    <property type="project" value="UniProtKB-KW"/>
</dbReference>
<evidence type="ECO:0000256" key="7">
    <source>
        <dbReference type="ARBA" id="ARBA00022801"/>
    </source>
</evidence>
<dbReference type="GO" id="GO:0006508">
    <property type="term" value="P:proteolysis"/>
    <property type="evidence" value="ECO:0007669"/>
    <property type="project" value="UniProtKB-KW"/>
</dbReference>
<dbReference type="InterPro" id="IPR050396">
    <property type="entry name" value="Glycosyltr_51/Transpeptidase"/>
</dbReference>
<keyword evidence="3" id="KW-0121">Carboxypeptidase</keyword>
<feature type="non-terminal residue" evidence="19">
    <location>
        <position position="956"/>
    </location>
</feature>
<keyword evidence="2" id="KW-1003">Cell membrane</keyword>
<reference evidence="19" key="2">
    <citation type="journal article" date="2021" name="Microbiome">
        <title>Successional dynamics and alternative stable states in a saline activated sludge microbial community over 9 years.</title>
        <authorList>
            <person name="Wang Y."/>
            <person name="Ye J."/>
            <person name="Ju F."/>
            <person name="Liu L."/>
            <person name="Boyd J.A."/>
            <person name="Deng Y."/>
            <person name="Parks D.H."/>
            <person name="Jiang X."/>
            <person name="Yin X."/>
            <person name="Woodcroft B.J."/>
            <person name="Tyson G.W."/>
            <person name="Hugenholtz P."/>
            <person name="Polz M.F."/>
            <person name="Zhang T."/>
        </authorList>
    </citation>
    <scope>NUCLEOTIDE SEQUENCE</scope>
    <source>
        <strain evidence="19">HKST-UBA16</strain>
    </source>
</reference>
<dbReference type="GO" id="GO:0071555">
    <property type="term" value="P:cell wall organization"/>
    <property type="evidence" value="ECO:0007669"/>
    <property type="project" value="UniProtKB-KW"/>
</dbReference>
<evidence type="ECO:0000259" key="17">
    <source>
        <dbReference type="Pfam" id="PF00905"/>
    </source>
</evidence>
<evidence type="ECO:0000256" key="1">
    <source>
        <dbReference type="ARBA" id="ARBA00004236"/>
    </source>
</evidence>
<evidence type="ECO:0000256" key="8">
    <source>
        <dbReference type="ARBA" id="ARBA00022960"/>
    </source>
</evidence>
<dbReference type="SUPFAM" id="SSF53955">
    <property type="entry name" value="Lysozyme-like"/>
    <property type="match status" value="1"/>
</dbReference>
<dbReference type="GO" id="GO:0005886">
    <property type="term" value="C:plasma membrane"/>
    <property type="evidence" value="ECO:0007669"/>
    <property type="project" value="UniProtKB-SubCell"/>
</dbReference>
<evidence type="ECO:0000256" key="4">
    <source>
        <dbReference type="ARBA" id="ARBA00022670"/>
    </source>
</evidence>
<keyword evidence="5" id="KW-0328">Glycosyltransferase</keyword>
<keyword evidence="7" id="KW-0378">Hydrolase</keyword>
<dbReference type="InterPro" id="IPR013783">
    <property type="entry name" value="Ig-like_fold"/>
</dbReference>
<protein>
    <recommendedName>
        <fullName evidence="13">peptidoglycan glycosyltransferase</fullName>
        <ecNumber evidence="13">2.4.99.28</ecNumber>
    </recommendedName>
</protein>
<reference evidence="19" key="1">
    <citation type="submission" date="2020-04" db="EMBL/GenBank/DDBJ databases">
        <authorList>
            <person name="Zhang T."/>
        </authorList>
    </citation>
    <scope>NUCLEOTIDE SEQUENCE</scope>
    <source>
        <strain evidence="19">HKST-UBA16</strain>
    </source>
</reference>
<evidence type="ECO:0000256" key="10">
    <source>
        <dbReference type="ARBA" id="ARBA00023136"/>
    </source>
</evidence>
<dbReference type="Proteomes" id="UP000748332">
    <property type="component" value="Unassembled WGS sequence"/>
</dbReference>
<evidence type="ECO:0000256" key="14">
    <source>
        <dbReference type="ARBA" id="ARBA00049902"/>
    </source>
</evidence>
<feature type="transmembrane region" description="Helical" evidence="16">
    <location>
        <begin position="92"/>
        <end position="115"/>
    </location>
</feature>
<dbReference type="GO" id="GO:0009252">
    <property type="term" value="P:peptidoglycan biosynthetic process"/>
    <property type="evidence" value="ECO:0007669"/>
    <property type="project" value="UniProtKB-KW"/>
</dbReference>
<comment type="subcellular location">
    <subcellularLocation>
        <location evidence="1">Cell membrane</location>
    </subcellularLocation>
</comment>
<gene>
    <name evidence="19" type="ORF">KC622_01440</name>
</gene>
<evidence type="ECO:0000313" key="19">
    <source>
        <dbReference type="EMBL" id="MCA9374974.1"/>
    </source>
</evidence>
<dbReference type="GO" id="GO:0008360">
    <property type="term" value="P:regulation of cell shape"/>
    <property type="evidence" value="ECO:0007669"/>
    <property type="project" value="UniProtKB-KW"/>
</dbReference>
<evidence type="ECO:0000256" key="3">
    <source>
        <dbReference type="ARBA" id="ARBA00022645"/>
    </source>
</evidence>
<keyword evidence="6" id="KW-0808">Transferase</keyword>
<dbReference type="Pfam" id="PF17957">
    <property type="entry name" value="Big_7"/>
    <property type="match status" value="1"/>
</dbReference>
<dbReference type="InterPro" id="IPR023346">
    <property type="entry name" value="Lysozyme-like_dom_sf"/>
</dbReference>
<dbReference type="GO" id="GO:0008955">
    <property type="term" value="F:peptidoglycan glycosyltransferase activity"/>
    <property type="evidence" value="ECO:0007669"/>
    <property type="project" value="UniProtKB-EC"/>
</dbReference>
<evidence type="ECO:0000256" key="12">
    <source>
        <dbReference type="ARBA" id="ARBA00023316"/>
    </source>
</evidence>
<dbReference type="Gene3D" id="3.40.710.10">
    <property type="entry name" value="DD-peptidase/beta-lactamase superfamily"/>
    <property type="match status" value="1"/>
</dbReference>
<feature type="region of interest" description="Disordered" evidence="15">
    <location>
        <begin position="1"/>
        <end position="47"/>
    </location>
</feature>
<sequence>MKYNLGISDSSKNRKSKKRSGYGKTPKSFQLSSASINRNSSRSSSKRRNYLKFSKFAPFKSVGIHSDSKRHEGVASNKLNRTQRFKAFLKKAFGISIAIGFLLGLISVIALGIYLQNLEKSLPDPDKLVAWNADETTIIYDRNGKELYKIFDEENREFASIDEIPENTKWALLAAEDVEFYQHKGLDWNGIVRCGFQSVNSYLQVGNSSEGCGASTITQQLVRNTIMYQVYGSEAYERSSFFKTVRRKFRELLVSMQVEQALTKDQILQLYMNEINLGGNNYGYGAAAKSYFGKDVSELNLAESAMLAGIVQQPSIASPLYGIDPEVGKERQQYVFDQMLKYKKLTGVTEDEVNDARNTVLEYKAATSDIPAYHFVFYVKQLLEEKYTPEVVQKGGLRVSTTLDLSTQKIAEEELRKGIDAYGHPYGVMNGAMVVLDPKTNQILAMVGSVDPNKTDDPRIDGNVNITTSLRQMGSSFKPYVYLTAFQKYGPWIEAPDIKLDFGTYKPSNWDDKSYGLMVARQALIESRNIPANYTMQLVGIDPVLQTTEKVGITTLNDRQNYGLSLALGAGEMKLLEHAQGFSTFATGGIRRNVTPFMKVEDIDGNILEEYKKTPGKRIFDEKDVYLLNWVLCDLGGFGDQPFNYRYMIDGKRAMCGKTGTTNGPKDLISIQYHKNLLVAVWAGNNNNVETPGAWSTTVPLPIASSFMQRVAGKYKPELYTRPAGILSATVCNDTGRLASNDTMCKKVPTIYVQGRAPKKDEREVLQICKDSGKISTNVDEAKRFDLLEEKTYLNFSIENSQQQSSYNNYFLKDKKSDILVKKPDSADCELPLGPHGEPVVEITSPEDGIKITAGDKILVKTDARAKGSVEYVELLFNNNLIDGSQDDSAPYNMNLTIPKDTPTGTYTLTARAVDNNNKEGTASISIEVEGKAASATVELSDPVAGSTISLPYDLV</sequence>
<keyword evidence="8" id="KW-0133">Cell shape</keyword>
<dbReference type="AlphaFoldDB" id="A0A955KVK3"/>
<organism evidence="19 20">
    <name type="scientific">Candidatus Dojkabacteria bacterium</name>
    <dbReference type="NCBI Taxonomy" id="2099670"/>
    <lineage>
        <taxon>Bacteria</taxon>
        <taxon>Candidatus Dojkabacteria</taxon>
    </lineage>
</organism>
<dbReference type="PANTHER" id="PTHR32282">
    <property type="entry name" value="BINDING PROTEIN TRANSPEPTIDASE, PUTATIVE-RELATED"/>
    <property type="match status" value="1"/>
</dbReference>
<evidence type="ECO:0000256" key="9">
    <source>
        <dbReference type="ARBA" id="ARBA00022984"/>
    </source>
</evidence>
<dbReference type="Gene3D" id="2.60.40.10">
    <property type="entry name" value="Immunoglobulins"/>
    <property type="match status" value="1"/>
</dbReference>
<evidence type="ECO:0000256" key="13">
    <source>
        <dbReference type="ARBA" id="ARBA00044770"/>
    </source>
</evidence>
<keyword evidence="16" id="KW-1133">Transmembrane helix</keyword>
<feature type="compositionally biased region" description="Low complexity" evidence="15">
    <location>
        <begin position="32"/>
        <end position="43"/>
    </location>
</feature>
<keyword evidence="10 16" id="KW-0472">Membrane</keyword>
<dbReference type="GO" id="GO:0030288">
    <property type="term" value="C:outer membrane-bounded periplasmic space"/>
    <property type="evidence" value="ECO:0007669"/>
    <property type="project" value="TreeGrafter"/>
</dbReference>
<dbReference type="InterPro" id="IPR001264">
    <property type="entry name" value="Glyco_trans_51"/>
</dbReference>
<accession>A0A955KVK3</accession>
<evidence type="ECO:0000259" key="18">
    <source>
        <dbReference type="Pfam" id="PF00912"/>
    </source>
</evidence>
<evidence type="ECO:0000256" key="5">
    <source>
        <dbReference type="ARBA" id="ARBA00022676"/>
    </source>
</evidence>